<name>A0ABT1DJA4_9ACTN</name>
<evidence type="ECO:0000256" key="5">
    <source>
        <dbReference type="ARBA" id="ARBA00023136"/>
    </source>
</evidence>
<evidence type="ECO:0000256" key="2">
    <source>
        <dbReference type="ARBA" id="ARBA00022475"/>
    </source>
</evidence>
<evidence type="ECO:0000256" key="6">
    <source>
        <dbReference type="SAM" id="Phobius"/>
    </source>
</evidence>
<feature type="transmembrane region" description="Helical" evidence="6">
    <location>
        <begin position="224"/>
        <end position="251"/>
    </location>
</feature>
<dbReference type="RefSeq" id="WP_253237037.1">
    <property type="nucleotide sequence ID" value="NZ_JAMYJR010000009.1"/>
</dbReference>
<evidence type="ECO:0000259" key="7">
    <source>
        <dbReference type="Pfam" id="PF02687"/>
    </source>
</evidence>
<evidence type="ECO:0000256" key="4">
    <source>
        <dbReference type="ARBA" id="ARBA00022989"/>
    </source>
</evidence>
<accession>A0ABT1DJA4</accession>
<comment type="caution">
    <text evidence="8">The sequence shown here is derived from an EMBL/GenBank/DDBJ whole genome shotgun (WGS) entry which is preliminary data.</text>
</comment>
<dbReference type="PANTHER" id="PTHR30287:SF2">
    <property type="entry name" value="BLL1001 PROTEIN"/>
    <property type="match status" value="1"/>
</dbReference>
<dbReference type="PANTHER" id="PTHR30287">
    <property type="entry name" value="MEMBRANE COMPONENT OF PREDICTED ABC SUPERFAMILY METABOLITE UPTAKE TRANSPORTER"/>
    <property type="match status" value="1"/>
</dbReference>
<evidence type="ECO:0000256" key="1">
    <source>
        <dbReference type="ARBA" id="ARBA00004651"/>
    </source>
</evidence>
<dbReference type="EMBL" id="JAMYJR010000009">
    <property type="protein sequence ID" value="MCO8270917.1"/>
    <property type="molecule type" value="Genomic_DNA"/>
</dbReference>
<evidence type="ECO:0000313" key="9">
    <source>
        <dbReference type="Proteomes" id="UP001523369"/>
    </source>
</evidence>
<comment type="subcellular location">
    <subcellularLocation>
        <location evidence="1">Cell membrane</location>
        <topology evidence="1">Multi-pass membrane protein</topology>
    </subcellularLocation>
</comment>
<feature type="transmembrane region" description="Helical" evidence="6">
    <location>
        <begin position="323"/>
        <end position="345"/>
    </location>
</feature>
<dbReference type="Pfam" id="PF02687">
    <property type="entry name" value="FtsX"/>
    <property type="match status" value="2"/>
</dbReference>
<feature type="domain" description="ABC3 transporter permease C-terminal" evidence="7">
    <location>
        <begin position="641"/>
        <end position="752"/>
    </location>
</feature>
<feature type="domain" description="ABC3 transporter permease C-terminal" evidence="7">
    <location>
        <begin position="233"/>
        <end position="351"/>
    </location>
</feature>
<keyword evidence="9" id="KW-1185">Reference proteome</keyword>
<dbReference type="InterPro" id="IPR003838">
    <property type="entry name" value="ABC3_permease_C"/>
</dbReference>
<keyword evidence="4 6" id="KW-1133">Transmembrane helix</keyword>
<dbReference type="Proteomes" id="UP001523369">
    <property type="component" value="Unassembled WGS sequence"/>
</dbReference>
<feature type="transmembrane region" description="Helical" evidence="6">
    <location>
        <begin position="403"/>
        <end position="429"/>
    </location>
</feature>
<organism evidence="8 9">
    <name type="scientific">Paractinoplanes aksuensis</name>
    <dbReference type="NCBI Taxonomy" id="2939490"/>
    <lineage>
        <taxon>Bacteria</taxon>
        <taxon>Bacillati</taxon>
        <taxon>Actinomycetota</taxon>
        <taxon>Actinomycetes</taxon>
        <taxon>Micromonosporales</taxon>
        <taxon>Micromonosporaceae</taxon>
        <taxon>Paractinoplanes</taxon>
    </lineage>
</organism>
<feature type="transmembrane region" description="Helical" evidence="6">
    <location>
        <begin position="634"/>
        <end position="660"/>
    </location>
</feature>
<keyword evidence="3 6" id="KW-0812">Transmembrane</keyword>
<feature type="transmembrane region" description="Helical" evidence="6">
    <location>
        <begin position="281"/>
        <end position="303"/>
    </location>
</feature>
<keyword evidence="5 6" id="KW-0472">Membrane</keyword>
<evidence type="ECO:0000256" key="3">
    <source>
        <dbReference type="ARBA" id="ARBA00022692"/>
    </source>
</evidence>
<keyword evidence="2" id="KW-1003">Cell membrane</keyword>
<dbReference type="InterPro" id="IPR038766">
    <property type="entry name" value="Membrane_comp_ABC_pdt"/>
</dbReference>
<sequence length="765" mass="77858">MLTRDRLGSLLAVLVGTAVVTLTLTLLASAGPRCPERFSAVTVALLSPEVSTPADPFPESRPWPADEATRLTARLVEVPGVRAAVADRPFYAQPLVAGRPVAAIQQGLGWASAAMASDRLVAGRAATGSGEVVLGRSLGLPVGATATVLTASGPASWRVTGLVEADRLYVADAEAARLAPGVRVIGLTGNPDLDEVRAAAGGATVLHGSGLGRLESRSDAHDRWIGLQVLTAMIALSVFSSIFVIASTLALSINQRRREIGLLRAVGATPRQVRLTVLREAAVIGLWGGAAGAVVGVLLAPMIGGVLVDAGFQPESFRAGVHWWPVLAGIALGPLVAVAGGSPAARRASRVRPLEALRRAEVETRPMTRTRWVVGLVFVVIGLAAGAATVVTDDLSALGTYALLGAMALIVSATVLAPAVVPLVVRLILRPAGGALGTVIRESALAGARRTASTAAPVLLTVAFSVFIAGNVQTAEKAYADRRAEATGTRAVIVPDGTPGLSDVAAADGELVTSIYIGDTVATAAGSPSSPADGSVVLSESRAREWGVTEGGTIDATFADGARVSLRVSAVRPDTSGSSGVVLSRAEVRRHDPSALVQATPVAAGAPAVAPLGGRIVDVATYAREADAEEDRQVWIFTLLLIGISVGYGSLAVANTLAMATARRANDYRLLRLAGATRRQVLLTVAGESALSVLVGSVLGTAAAVLALHGATAGLRAQTGTSVALTVPWPVPAAAVGACFVLAVMAATLPARAHLTAANPLRERA</sequence>
<feature type="transmembrane region" description="Helical" evidence="6">
    <location>
        <begin position="372"/>
        <end position="391"/>
    </location>
</feature>
<reference evidence="8 9" key="1">
    <citation type="submission" date="2022-06" db="EMBL/GenBank/DDBJ databases">
        <title>New Species of the Genus Actinoplanes, ActinopZanes ferrugineus.</title>
        <authorList>
            <person name="Ding P."/>
        </authorList>
    </citation>
    <scope>NUCLEOTIDE SEQUENCE [LARGE SCALE GENOMIC DNA]</scope>
    <source>
        <strain evidence="8 9">TRM88003</strain>
    </source>
</reference>
<proteinExistence type="predicted"/>
<gene>
    <name evidence="8" type="ORF">M1L60_09965</name>
</gene>
<evidence type="ECO:0000313" key="8">
    <source>
        <dbReference type="EMBL" id="MCO8270917.1"/>
    </source>
</evidence>
<feature type="transmembrane region" description="Helical" evidence="6">
    <location>
        <begin position="681"/>
        <end position="709"/>
    </location>
</feature>
<feature type="transmembrane region" description="Helical" evidence="6">
    <location>
        <begin position="729"/>
        <end position="749"/>
    </location>
</feature>
<protein>
    <submittedName>
        <fullName evidence="8">ABC transporter permease</fullName>
    </submittedName>
</protein>